<feature type="domain" description="LamG-like jellyroll fold" evidence="3">
    <location>
        <begin position="228"/>
        <end position="365"/>
    </location>
</feature>
<evidence type="ECO:0000313" key="5">
    <source>
        <dbReference type="Proteomes" id="UP000245489"/>
    </source>
</evidence>
<keyword evidence="2" id="KW-1015">Disulfide bond</keyword>
<dbReference type="OrthoDB" id="976756at2"/>
<dbReference type="SUPFAM" id="SSF49899">
    <property type="entry name" value="Concanavalin A-like lectins/glucanases"/>
    <property type="match status" value="2"/>
</dbReference>
<dbReference type="Proteomes" id="UP000245489">
    <property type="component" value="Unassembled WGS sequence"/>
</dbReference>
<keyword evidence="4" id="KW-0430">Lectin</keyword>
<dbReference type="InterPro" id="IPR013783">
    <property type="entry name" value="Ig-like_fold"/>
</dbReference>
<evidence type="ECO:0000313" key="4">
    <source>
        <dbReference type="EMBL" id="PWK22354.1"/>
    </source>
</evidence>
<dbReference type="InterPro" id="IPR036116">
    <property type="entry name" value="FN3_sf"/>
</dbReference>
<gene>
    <name evidence="4" type="ORF">LV89_03419</name>
</gene>
<comment type="caution">
    <text evidence="4">The sequence shown here is derived from an EMBL/GenBank/DDBJ whole genome shotgun (WGS) entry which is preliminary data.</text>
</comment>
<proteinExistence type="predicted"/>
<dbReference type="NCBIfam" id="NF045639">
    <property type="entry name" value="GCX_COOH"/>
    <property type="match status" value="1"/>
</dbReference>
<keyword evidence="1" id="KW-0732">Signal</keyword>
<protein>
    <submittedName>
        <fullName evidence="4">Concanavalin A-like lectin/glucanase superfamily protein</fullName>
    </submittedName>
</protein>
<dbReference type="GO" id="GO:0005975">
    <property type="term" value="P:carbohydrate metabolic process"/>
    <property type="evidence" value="ECO:0007669"/>
    <property type="project" value="UniProtKB-ARBA"/>
</dbReference>
<evidence type="ECO:0000256" key="1">
    <source>
        <dbReference type="ARBA" id="ARBA00022729"/>
    </source>
</evidence>
<dbReference type="Pfam" id="PF13385">
    <property type="entry name" value="Laminin_G_3"/>
    <property type="match status" value="2"/>
</dbReference>
<dbReference type="InterPro" id="IPR013320">
    <property type="entry name" value="ConA-like_dom_sf"/>
</dbReference>
<dbReference type="GO" id="GO:0004553">
    <property type="term" value="F:hydrolase activity, hydrolyzing O-glycosyl compounds"/>
    <property type="evidence" value="ECO:0007669"/>
    <property type="project" value="UniProtKB-ARBA"/>
</dbReference>
<accession>A0A316DWC9</accession>
<evidence type="ECO:0000259" key="3">
    <source>
        <dbReference type="SMART" id="SM00560"/>
    </source>
</evidence>
<sequence length="2988" mass="324799">MQKKILYLLLGWLMLFGGQRIFAQTDTLCNPNEKTKIFGELYFNYGSATNSYTSFNRSTFSVGQSLVSSENMQSTIYQLGFGAYSPWFLPPQPPVLIATQGEFKDRVKISWNVNPLSPSPSGFVIYRDGSFIADLGENVRDYLDFNVQAGEYYEYSIEAKNVYGTGSRSKSVGFVNPNGVVSGKIETNSGNPVPGVEVRLTPLTGNSMAFDGVNDELCVSYNSEFPTDKFTVSAYVKLGDTNNEGAIIDWGSSLNKNWWITTTKSGEAKGYIFHIGNGTGSDSLKYYLPDTPANPFNVGNWHQITMVYNGSAMSVMVDGEFIGTKPASISRASNYLNIGSKIGDGGFFKGKIDDIRVYNRPLTQTEVNNTKHRSVSKSENGLVSYWKMDEGVGAKVFDNTTIPTNANIYGATFSADKPEVYSSGVSDVTGYYTIDGINYSQTESFRATPMKNFEFNTALEFNAADKSYGNLTDYDVPDTSTVEILFHPFDLKSRQTILSKGNLYEAYIDNGKLFLKLNGTITDLGAIKAKFYHLAVTIDNHAGSANVYLEGELKGTVSFSGTSNWKNGTPWLLATNSTDANTGKFYTGLVDEFYIYKTALPQYAIQEHFVLGVPQDSTTKNLFTHFDLNEGSDTKVYDYAIVNFGATTPREGTILKASWSNNSRRAETKPHEFEPNVRVVNLNTSNTAIGNIDFKDVSTVNVSGYVRFANTFCFADSIDILVNGQPFFPSIRTDKNGKWSVDFEPGKTVKLSASYKDHLFSPSFFELRKLQAPKAGIVFLDNTKRTIRGQVAGNDKCRKSVIPAGARVVVKVATLDGCFEKTDTLRNPDGKFIFRDLPARAFRVSVVEHSNSVIYNYFQLKGGQEVDLRDAVSDTTDFIYIAPPQIEMAGITPNECNLKIANQFLESKFKIKVFEQYDGGKCYVDGATLSIDNPSVTDKVDTTLAENVQEFEYKFKPQKVNIIQPYQTLVTVKATVGSATTTDTTSFVVLGNQSTAGTFTTSSPQLPQFVLRDPPGDGSYATLEKGFTHCTSNTRSVINDLGEEFSVGHSIGGETHVGIPGNEISVKNEVKIVVSGGSNQTWNYSTNESTCITTNKVISTSASDGVVGSEDGGDVYFGFAENITYGGNIEVNFKPDSCKFYTKKNLQIDSKTLGGDFVYSERHIIKDVIPALKLLASQPKDINPYRARDSSAYILWEKYILLNKIDKGILYEKTISFDAGAVYEESTTTENTNGWTETFDAKGWYGGNAEFVLKALGGIEGNVAIKHEHTKSNTHDDQTTNVYGISYHFEDDDVGDNFLVKVFRGLIWDSYNFELIAGESSCPWEKGTRQRSAPSLVSLDGNSKVNVPANTSAVYQLQLGNASPTDEAMNYDLSLDPATNPDGAIVKVNGQPLTQPITFRIDPGQSQIVTLTLDKGPLKYDYSDITIQLESACETELADARGGDTLVDEYFVKTINLAASFIEPCSPVDIGFPLQGFVVTPAFQNRLSVTLNEYNKNDADLKLIRLQYRPIGGDGSWININETPKADLGDVFTIKEWGTSLLKDGPYEIRAVAECFNPNLAPGISTVVKGSIEREPPVVFGVPEPGDGTWDPGDEISITFNESIDCDKVVQADILANNTIGLYDATTNALVDATITCVGTKIIITPNINPVFFENRTFRVVVSGKDYDDAMTAQNPNHQAAAIRDKAGNMIPKTIKWEFAVNQNNLEWVGTDVIETNEVLKPFTVKRQIRNRGGSITSFRMESVPSWLTVTPSTGTLNPGQVADVTLTFQQDLLIGDYLDTVQMHGSKGDEPLLIDYRVRCPQPAYVVDNPSQYEGSMNMVVDLSIFGVKSKDPSDVIIAKIDGKIRGVGRVQYYRNIPTEGTNPITGQPDDSRRWLTFLTIYGNSTDIDKPIEFHVWDGDKCNEYVEVLEQITYEEGGLVGSPLEPQPIHVLNLVKKSIALNKGFNWVSFNLNLGAGNNTFTKVLASLKHKTGAMIKTDDNFANYENGAWDALDDVVLPTKRYLIYVPEQDTINIKGEPYTSTAFPITIKAKPQWNWLGYVPSTGMTVTQALRGLTPLNGDIIKSQTLFAQYVAGVGWIGNLSFLEPLKGYLLKISNTGQLTYNTNIYGLEGSGEKEVSSKDLQNQASLEAPMIDDFTKYQSNMNLIGKVNGMTIDADDELRAYINGTLVSRNKSISHGKSRLFFNTIYFEDEQTVSFKLFKADRNKEYDLDKNVQFQADALSGLVEDPIVFELTNNVNPAVTIVIEDQIIKQPDKVFGTVSIPASITESSPNCGLYAVSTILPTGNETKPTCSAQTLEGSMTSVIKVYFNELSSFVSDQDVLSFVNPATGATVGCGVFRANNSLFYTTISGTVTSAAVPLDVIYYSNSMKKSFTLKGGLSYKYNTNLGTGANPHKLDFSPLAVSVDNSGIITTVLRDTSWIGSYGVKAIAMNCTGYNDGEKTFYFRRIAQNDCSYSFSVPTTNTPVCKGGTITLGANKGANYAWSGPNGFTSTERNPKIVSASSAAGGIYTLTVTSYRCQITATTNVVVKALNMSVSSNAPLCEKTTLSLSSSGGTTYAWRGPNGFTSNIPNPEIPNISTAGSGTYTVVMENNGCKDSTTTNVLVKLLPVIEMEASSVICEAGTLQLGSNGGSSYLWSGPNSFSSTLQNPQIPNVSSNNAGTYTVTVSLNLCSSTASTSVIVTPLPAIPTISGINEICASTPTVLKASAIPNATYTWSNNATGTSITVEPTVSQSYTVTATVNGCSRTSAAFAMTVNPLYTSPTITASSLQICKGESVILSASCPASTDVFRWETPVANSSVLATNTNNRIVTEPGTYIGFCEPTVGCASAKVSVTITQSANCNGQNFITITPNKPIICPNSTVILSATGCTGTVTWFGGASTQTGTTATFNPTATTTYLAQCSTGGSTSVDVVVAPTSVNVVSDIVTGLEKVKATGAIESDKRIGDGIFTPSPNVTYEAGQTILLKPGFDTAKNAVFKAEIRTCN</sequence>
<organism evidence="4 5">
    <name type="scientific">Arcicella aurantiaca</name>
    <dbReference type="NCBI Taxonomy" id="591202"/>
    <lineage>
        <taxon>Bacteria</taxon>
        <taxon>Pseudomonadati</taxon>
        <taxon>Bacteroidota</taxon>
        <taxon>Cytophagia</taxon>
        <taxon>Cytophagales</taxon>
        <taxon>Flectobacillaceae</taxon>
        <taxon>Arcicella</taxon>
    </lineage>
</organism>
<dbReference type="GO" id="GO:0030246">
    <property type="term" value="F:carbohydrate binding"/>
    <property type="evidence" value="ECO:0007669"/>
    <property type="project" value="UniProtKB-KW"/>
</dbReference>
<evidence type="ECO:0000256" key="2">
    <source>
        <dbReference type="ARBA" id="ARBA00023157"/>
    </source>
</evidence>
<dbReference type="SMART" id="SM00560">
    <property type="entry name" value="LamGL"/>
    <property type="match status" value="1"/>
</dbReference>
<reference evidence="4 5" key="1">
    <citation type="submission" date="2018-05" db="EMBL/GenBank/DDBJ databases">
        <title>Genomic Encyclopedia of Archaeal and Bacterial Type Strains, Phase II (KMG-II): from individual species to whole genera.</title>
        <authorList>
            <person name="Goeker M."/>
        </authorList>
    </citation>
    <scope>NUCLEOTIDE SEQUENCE [LARGE SCALE GENOMIC DNA]</scope>
    <source>
        <strain evidence="4 5">DSM 22214</strain>
    </source>
</reference>
<dbReference type="Gene3D" id="2.60.120.200">
    <property type="match status" value="2"/>
</dbReference>
<keyword evidence="5" id="KW-1185">Reference proteome</keyword>
<dbReference type="InterPro" id="IPR006558">
    <property type="entry name" value="LamG-like"/>
</dbReference>
<dbReference type="EMBL" id="QGGO01000020">
    <property type="protein sequence ID" value="PWK22354.1"/>
    <property type="molecule type" value="Genomic_DNA"/>
</dbReference>
<dbReference type="InterPro" id="IPR055015">
    <property type="entry name" value="GCX_COOH"/>
</dbReference>
<name>A0A316DWC9_9BACT</name>
<dbReference type="Gene3D" id="2.60.40.10">
    <property type="entry name" value="Immunoglobulins"/>
    <property type="match status" value="5"/>
</dbReference>
<dbReference type="SUPFAM" id="SSF49265">
    <property type="entry name" value="Fibronectin type III"/>
    <property type="match status" value="1"/>
</dbReference>
<dbReference type="RefSeq" id="WP_109744114.1">
    <property type="nucleotide sequence ID" value="NZ_QGGO01000020.1"/>
</dbReference>